<dbReference type="Proteomes" id="UP001156702">
    <property type="component" value="Unassembled WGS sequence"/>
</dbReference>
<dbReference type="Gene3D" id="3.40.50.2300">
    <property type="match status" value="1"/>
</dbReference>
<dbReference type="Gene3D" id="2.40.50.1020">
    <property type="entry name" value="LytTr DNA-binding domain"/>
    <property type="match status" value="1"/>
</dbReference>
<dbReference type="PROSITE" id="PS50930">
    <property type="entry name" value="HTH_LYTTR"/>
    <property type="match status" value="1"/>
</dbReference>
<sequence>MTEVSVLIIDDEPIARRRMVRMLAAIDGVSVAGEAGDVPQALEQIAALAPAVLLLDIQMPGGSGFDVLEQTGPHAPLPIFVTAFDHHAIRAFECNAVDYLTKPVTPERLRQALERARAMIVARENRDAVTELRETVAALRKALREQATRPTQFWVKSRRETIRIPAEKVLRFQAAGDYVQLHAEQGSFLYNESLSALERRLPAEDFLRISRSAIVRRDQVVRVKRGPLGVLHVVLRDETEIKVGRTYLRAVRDGLMQG</sequence>
<feature type="domain" description="Response regulatory" evidence="2">
    <location>
        <begin position="5"/>
        <end position="117"/>
    </location>
</feature>
<feature type="modified residue" description="4-aspartylphosphate" evidence="1">
    <location>
        <position position="56"/>
    </location>
</feature>
<protein>
    <submittedName>
        <fullName evidence="4">DNA-binding response regulator</fullName>
    </submittedName>
</protein>
<evidence type="ECO:0000259" key="3">
    <source>
        <dbReference type="PROSITE" id="PS50930"/>
    </source>
</evidence>
<dbReference type="InterPro" id="IPR011006">
    <property type="entry name" value="CheY-like_superfamily"/>
</dbReference>
<keyword evidence="1" id="KW-0597">Phosphoprotein</keyword>
<feature type="domain" description="HTH LytTR-type" evidence="3">
    <location>
        <begin position="153"/>
        <end position="257"/>
    </location>
</feature>
<comment type="caution">
    <text evidence="4">The sequence shown here is derived from an EMBL/GenBank/DDBJ whole genome shotgun (WGS) entry which is preliminary data.</text>
</comment>
<dbReference type="InterPro" id="IPR046947">
    <property type="entry name" value="LytR-like"/>
</dbReference>
<dbReference type="SMART" id="SM00448">
    <property type="entry name" value="REC"/>
    <property type="match status" value="1"/>
</dbReference>
<evidence type="ECO:0000313" key="4">
    <source>
        <dbReference type="EMBL" id="GLR49242.1"/>
    </source>
</evidence>
<evidence type="ECO:0000259" key="2">
    <source>
        <dbReference type="PROSITE" id="PS50110"/>
    </source>
</evidence>
<dbReference type="Pfam" id="PF00072">
    <property type="entry name" value="Response_reg"/>
    <property type="match status" value="1"/>
</dbReference>
<dbReference type="RefSeq" id="WP_244769597.1">
    <property type="nucleotide sequence ID" value="NZ_BSOP01000004.1"/>
</dbReference>
<dbReference type="SMART" id="SM00850">
    <property type="entry name" value="LytTR"/>
    <property type="match status" value="1"/>
</dbReference>
<dbReference type="PANTHER" id="PTHR37299">
    <property type="entry name" value="TRANSCRIPTIONAL REGULATOR-RELATED"/>
    <property type="match status" value="1"/>
</dbReference>
<dbReference type="PANTHER" id="PTHR37299:SF1">
    <property type="entry name" value="STAGE 0 SPORULATION PROTEIN A HOMOLOG"/>
    <property type="match status" value="1"/>
</dbReference>
<name>A0ABQ5ZC06_9HYPH</name>
<proteinExistence type="predicted"/>
<dbReference type="GO" id="GO:0003677">
    <property type="term" value="F:DNA binding"/>
    <property type="evidence" value="ECO:0007669"/>
    <property type="project" value="UniProtKB-KW"/>
</dbReference>
<evidence type="ECO:0000313" key="5">
    <source>
        <dbReference type="Proteomes" id="UP001156702"/>
    </source>
</evidence>
<keyword evidence="4" id="KW-0238">DNA-binding</keyword>
<gene>
    <name evidence="4" type="ORF">GCM10007923_04470</name>
</gene>
<dbReference type="Pfam" id="PF04397">
    <property type="entry name" value="LytTR"/>
    <property type="match status" value="1"/>
</dbReference>
<dbReference type="InterPro" id="IPR001789">
    <property type="entry name" value="Sig_transdc_resp-reg_receiver"/>
</dbReference>
<evidence type="ECO:0000256" key="1">
    <source>
        <dbReference type="PROSITE-ProRule" id="PRU00169"/>
    </source>
</evidence>
<organism evidence="4 5">
    <name type="scientific">Shinella yambaruensis</name>
    <dbReference type="NCBI Taxonomy" id="415996"/>
    <lineage>
        <taxon>Bacteria</taxon>
        <taxon>Pseudomonadati</taxon>
        <taxon>Pseudomonadota</taxon>
        <taxon>Alphaproteobacteria</taxon>
        <taxon>Hyphomicrobiales</taxon>
        <taxon>Rhizobiaceae</taxon>
        <taxon>Shinella</taxon>
    </lineage>
</organism>
<dbReference type="EMBL" id="BSOP01000004">
    <property type="protein sequence ID" value="GLR49242.1"/>
    <property type="molecule type" value="Genomic_DNA"/>
</dbReference>
<keyword evidence="5" id="KW-1185">Reference proteome</keyword>
<reference evidence="5" key="1">
    <citation type="journal article" date="2019" name="Int. J. Syst. Evol. Microbiol.">
        <title>The Global Catalogue of Microorganisms (GCM) 10K type strain sequencing project: providing services to taxonomists for standard genome sequencing and annotation.</title>
        <authorList>
            <consortium name="The Broad Institute Genomics Platform"/>
            <consortium name="The Broad Institute Genome Sequencing Center for Infectious Disease"/>
            <person name="Wu L."/>
            <person name="Ma J."/>
        </authorList>
    </citation>
    <scope>NUCLEOTIDE SEQUENCE [LARGE SCALE GENOMIC DNA]</scope>
    <source>
        <strain evidence="5">NBRC 102122</strain>
    </source>
</reference>
<dbReference type="InterPro" id="IPR007492">
    <property type="entry name" value="LytTR_DNA-bd_dom"/>
</dbReference>
<dbReference type="PROSITE" id="PS50110">
    <property type="entry name" value="RESPONSE_REGULATORY"/>
    <property type="match status" value="1"/>
</dbReference>
<dbReference type="SUPFAM" id="SSF52172">
    <property type="entry name" value="CheY-like"/>
    <property type="match status" value="1"/>
</dbReference>
<accession>A0ABQ5ZC06</accession>